<dbReference type="Pfam" id="PF00881">
    <property type="entry name" value="Nitroreductase"/>
    <property type="match status" value="1"/>
</dbReference>
<dbReference type="InterPro" id="IPR012825">
    <property type="entry name" value="BluB"/>
</dbReference>
<dbReference type="GO" id="GO:0102919">
    <property type="term" value="F:5,6-dimethylbenzimidazole synthase activity"/>
    <property type="evidence" value="ECO:0007669"/>
    <property type="project" value="UniProtKB-EC"/>
</dbReference>
<gene>
    <name evidence="2" type="primary">bluB</name>
    <name evidence="2" type="ORF">ACFOW6_06680</name>
</gene>
<sequence length="228" mass="25843">MSRFREVRAEGSKSSEEKPCFDAAFRDNLEGLLRWRRDVRHFRSEALPEGIVDELLQLVCDTAPSVGNSQPWRFVRPETAPARTAVIRNFEESNAEALAAQSKDKKALYASLKLEGLRQAPEQIAVFCDEGTSQGHGLGQATMPETRRYSVVMAIHALWLLLRARGIGMGWVSILEPDRLKQDLDIPDTWSFVGYLCIGYPQRETRVADLEEAGWQSRRPTTGVFHRR</sequence>
<protein>
    <submittedName>
        <fullName evidence="2">5,6-dimethylbenzimidazole synthase</fullName>
        <ecNumber evidence="2">1.13.11.79</ecNumber>
    </submittedName>
</protein>
<dbReference type="RefSeq" id="WP_382421564.1">
    <property type="nucleotide sequence ID" value="NZ_JBHSCW010000003.1"/>
</dbReference>
<keyword evidence="2" id="KW-0560">Oxidoreductase</keyword>
<accession>A0ABV8UK99</accession>
<dbReference type="EC" id="1.13.11.79" evidence="2"/>
<keyword evidence="3" id="KW-1185">Reference proteome</keyword>
<dbReference type="Proteomes" id="UP001595799">
    <property type="component" value="Unassembled WGS sequence"/>
</dbReference>
<proteinExistence type="predicted"/>
<dbReference type="PANTHER" id="PTHR23026">
    <property type="entry name" value="NADPH NITROREDUCTASE"/>
    <property type="match status" value="1"/>
</dbReference>
<dbReference type="InterPro" id="IPR000415">
    <property type="entry name" value="Nitroreductase-like"/>
</dbReference>
<name>A0ABV8UK99_9PROT</name>
<dbReference type="InterPro" id="IPR050627">
    <property type="entry name" value="Nitroreductase/BluB"/>
</dbReference>
<dbReference type="Gene3D" id="3.40.109.10">
    <property type="entry name" value="NADH Oxidase"/>
    <property type="match status" value="1"/>
</dbReference>
<reference evidence="3" key="1">
    <citation type="journal article" date="2019" name="Int. J. Syst. Evol. Microbiol.">
        <title>The Global Catalogue of Microorganisms (GCM) 10K type strain sequencing project: providing services to taxonomists for standard genome sequencing and annotation.</title>
        <authorList>
            <consortium name="The Broad Institute Genomics Platform"/>
            <consortium name="The Broad Institute Genome Sequencing Center for Infectious Disease"/>
            <person name="Wu L."/>
            <person name="Ma J."/>
        </authorList>
    </citation>
    <scope>NUCLEOTIDE SEQUENCE [LARGE SCALE GENOMIC DNA]</scope>
    <source>
        <strain evidence="3">CECT 8472</strain>
    </source>
</reference>
<organism evidence="2 3">
    <name type="scientific">Fodinicurvata halophila</name>
    <dbReference type="NCBI Taxonomy" id="1419723"/>
    <lineage>
        <taxon>Bacteria</taxon>
        <taxon>Pseudomonadati</taxon>
        <taxon>Pseudomonadota</taxon>
        <taxon>Alphaproteobacteria</taxon>
        <taxon>Rhodospirillales</taxon>
        <taxon>Rhodovibrionaceae</taxon>
        <taxon>Fodinicurvata</taxon>
    </lineage>
</organism>
<feature type="domain" description="Nitroreductase" evidence="1">
    <location>
        <begin position="33"/>
        <end position="200"/>
    </location>
</feature>
<dbReference type="SUPFAM" id="SSF55469">
    <property type="entry name" value="FMN-dependent nitroreductase-like"/>
    <property type="match status" value="1"/>
</dbReference>
<evidence type="ECO:0000259" key="1">
    <source>
        <dbReference type="Pfam" id="PF00881"/>
    </source>
</evidence>
<dbReference type="NCBIfam" id="TIGR02476">
    <property type="entry name" value="BluB"/>
    <property type="match status" value="1"/>
</dbReference>
<dbReference type="PANTHER" id="PTHR23026:SF123">
    <property type="entry name" value="NAD(P)H NITROREDUCTASE RV3131-RELATED"/>
    <property type="match status" value="1"/>
</dbReference>
<evidence type="ECO:0000313" key="3">
    <source>
        <dbReference type="Proteomes" id="UP001595799"/>
    </source>
</evidence>
<comment type="caution">
    <text evidence="2">The sequence shown here is derived from an EMBL/GenBank/DDBJ whole genome shotgun (WGS) entry which is preliminary data.</text>
</comment>
<dbReference type="InterPro" id="IPR029479">
    <property type="entry name" value="Nitroreductase"/>
</dbReference>
<dbReference type="EMBL" id="JBHSCW010000003">
    <property type="protein sequence ID" value="MFC4351228.1"/>
    <property type="molecule type" value="Genomic_DNA"/>
</dbReference>
<evidence type="ECO:0000313" key="2">
    <source>
        <dbReference type="EMBL" id="MFC4351228.1"/>
    </source>
</evidence>